<evidence type="ECO:0000313" key="3">
    <source>
        <dbReference type="Proteomes" id="UP000238081"/>
    </source>
</evidence>
<feature type="domain" description="SpaA-like prealbumin fold" evidence="1">
    <location>
        <begin position="86"/>
        <end position="148"/>
    </location>
</feature>
<dbReference type="Pfam" id="PF17802">
    <property type="entry name" value="SpaA"/>
    <property type="match status" value="1"/>
</dbReference>
<dbReference type="InterPro" id="IPR013783">
    <property type="entry name" value="Ig-like_fold"/>
</dbReference>
<evidence type="ECO:0000313" key="2">
    <source>
        <dbReference type="EMBL" id="PPV14596.1"/>
    </source>
</evidence>
<dbReference type="Proteomes" id="UP000238081">
    <property type="component" value="Unassembled WGS sequence"/>
</dbReference>
<evidence type="ECO:0000259" key="1">
    <source>
        <dbReference type="Pfam" id="PF17802"/>
    </source>
</evidence>
<gene>
    <name evidence="2" type="ORF">AWN73_02470</name>
</gene>
<dbReference type="SUPFAM" id="SSF49478">
    <property type="entry name" value="Cna protein B-type domain"/>
    <property type="match status" value="1"/>
</dbReference>
<keyword evidence="2" id="KW-0176">Collagen</keyword>
<comment type="caution">
    <text evidence="2">The sequence shown here is derived from an EMBL/GenBank/DDBJ whole genome shotgun (WGS) entry which is preliminary data.</text>
</comment>
<accession>A0A2S7FA06</accession>
<dbReference type="RefSeq" id="WP_027637156.1">
    <property type="nucleotide sequence ID" value="NZ_CANCWB010000004.1"/>
</dbReference>
<dbReference type="EMBL" id="LRDH01000107">
    <property type="protein sequence ID" value="PPV14596.1"/>
    <property type="molecule type" value="Genomic_DNA"/>
</dbReference>
<proteinExistence type="predicted"/>
<sequence>MSGDKYTVDKSQKGDLRVNLSAGDNKIKYYECGNDSYVFEILDDQVCHEEDKCECCNIEPKEKEIKHEEKKENFNNGRIVVKSIIDCGKQEILKGVKINLYKINGLSPILIESKVTDDDGEVVFSNVEEGSYRIIELINKEFFEKPKYINWNEITIDCNNKKEKILIVNKLKKHKSTSKHN</sequence>
<reference evidence="2 3" key="1">
    <citation type="submission" date="2016-01" db="EMBL/GenBank/DDBJ databases">
        <title>Characterization of the Clostridium difficile lineages that are prevalent in Hong Kong and China.</title>
        <authorList>
            <person name="Kwok J.S.-L."/>
            <person name="Lam W.-Y."/>
            <person name="Ip M."/>
            <person name="Chan T.-F."/>
            <person name="Hawkey P.M."/>
            <person name="Tsui S.K.-W."/>
        </authorList>
    </citation>
    <scope>NUCLEOTIDE SEQUENCE [LARGE SCALE GENOMIC DNA]</scope>
    <source>
        <strain evidence="2 3">300064</strain>
    </source>
</reference>
<dbReference type="Gene3D" id="2.60.40.10">
    <property type="entry name" value="Immunoglobulins"/>
    <property type="match status" value="1"/>
</dbReference>
<organism evidence="2 3">
    <name type="scientific">Clostridium butyricum</name>
    <dbReference type="NCBI Taxonomy" id="1492"/>
    <lineage>
        <taxon>Bacteria</taxon>
        <taxon>Bacillati</taxon>
        <taxon>Bacillota</taxon>
        <taxon>Clostridia</taxon>
        <taxon>Eubacteriales</taxon>
        <taxon>Clostridiaceae</taxon>
        <taxon>Clostridium</taxon>
    </lineage>
</organism>
<protein>
    <submittedName>
        <fullName evidence="2">Collagen-binding protein</fullName>
    </submittedName>
</protein>
<dbReference type="InterPro" id="IPR041033">
    <property type="entry name" value="SpaA_PFL_dom_1"/>
</dbReference>
<dbReference type="AlphaFoldDB" id="A0A2S7FA06"/>
<name>A0A2S7FA06_CLOBU</name>